<keyword evidence="3" id="KW-1003">Cell membrane</keyword>
<dbReference type="CDD" id="cd06173">
    <property type="entry name" value="MFS_MefA_like"/>
    <property type="match status" value="1"/>
</dbReference>
<keyword evidence="2" id="KW-0813">Transport</keyword>
<sequence length="484" mass="48935">MPGGTAEGSRKGGFTLLWVSSAFAEFAYSTSLIVLPLIVLALTGSPSQAGIIGFVDAAAMLLAGLPAGAVADRFDRRTVMLWCQAALVAVFGSLALLLWADAVSLPALIGLALVNGAATALTMAAGDAMIPSLVAPERLSDAVAMNAARTYAGQLAGTSAGGFLLALKNAFPFVVGCLAHLAGLVLLLFLKRQPPARPDGDRDQTDGRGLLEGVRWIMRHPFLRVGLACATATNFFFGVIYFIVIASAQTSGMNTGLIGLMAGLLGVGGLLGALAAPLLQRLLSGARPVYVVLWAFAVLTVGIAVLPGSWTPGVLLGAVAFAAPTANAFFTTQQLALTPDSHRGRVVSAAAVASGGGGAIAPLAGGIVLDLAGRSAGLLGCAAVMAVIALVTTLSPALRDVPDPVAVDPPSDPRPESQVEPGPGPGRGPGNEPESDAYADSGTETESAPECGARPAREVSPVPGTGRGSEQRQETSPEPAPDKV</sequence>
<keyword evidence="5 8" id="KW-1133">Transmembrane helix</keyword>
<dbReference type="PANTHER" id="PTHR23513:SF6">
    <property type="entry name" value="MAJOR FACILITATOR SUPERFAMILY ASSOCIATED DOMAIN-CONTAINING PROTEIN"/>
    <property type="match status" value="1"/>
</dbReference>
<comment type="subcellular location">
    <subcellularLocation>
        <location evidence="1">Cell membrane</location>
        <topology evidence="1">Multi-pass membrane protein</topology>
    </subcellularLocation>
</comment>
<keyword evidence="4 8" id="KW-0812">Transmembrane</keyword>
<evidence type="ECO:0000256" key="2">
    <source>
        <dbReference type="ARBA" id="ARBA00022448"/>
    </source>
</evidence>
<dbReference type="GO" id="GO:0005886">
    <property type="term" value="C:plasma membrane"/>
    <property type="evidence" value="ECO:0007669"/>
    <property type="project" value="UniProtKB-SubCell"/>
</dbReference>
<dbReference type="Pfam" id="PF05977">
    <property type="entry name" value="MFS_3"/>
    <property type="match status" value="1"/>
</dbReference>
<proteinExistence type="predicted"/>
<dbReference type="EMBL" id="CP031742">
    <property type="protein sequence ID" value="AXQ54253.1"/>
    <property type="molecule type" value="Genomic_DNA"/>
</dbReference>
<feature type="compositionally biased region" description="Basic and acidic residues" evidence="7">
    <location>
        <begin position="469"/>
        <end position="484"/>
    </location>
</feature>
<accession>A0A385D782</accession>
<keyword evidence="6 8" id="KW-0472">Membrane</keyword>
<evidence type="ECO:0000256" key="1">
    <source>
        <dbReference type="ARBA" id="ARBA00004651"/>
    </source>
</evidence>
<gene>
    <name evidence="10" type="ORF">D0C37_06325</name>
</gene>
<evidence type="ECO:0000313" key="11">
    <source>
        <dbReference type="Proteomes" id="UP000259636"/>
    </source>
</evidence>
<feature type="region of interest" description="Disordered" evidence="7">
    <location>
        <begin position="400"/>
        <end position="484"/>
    </location>
</feature>
<dbReference type="RefSeq" id="WP_031178275.1">
    <property type="nucleotide sequence ID" value="NZ_CP031742.1"/>
</dbReference>
<evidence type="ECO:0000256" key="4">
    <source>
        <dbReference type="ARBA" id="ARBA00022692"/>
    </source>
</evidence>
<dbReference type="Proteomes" id="UP000259636">
    <property type="component" value="Chromosome"/>
</dbReference>
<evidence type="ECO:0000256" key="5">
    <source>
        <dbReference type="ARBA" id="ARBA00022989"/>
    </source>
</evidence>
<feature type="transmembrane region" description="Helical" evidence="8">
    <location>
        <begin position="291"/>
        <end position="310"/>
    </location>
</feature>
<dbReference type="PANTHER" id="PTHR23513">
    <property type="entry name" value="INTEGRAL MEMBRANE EFFLUX PROTEIN-RELATED"/>
    <property type="match status" value="1"/>
</dbReference>
<protein>
    <submittedName>
        <fullName evidence="10">MFS transporter</fullName>
    </submittedName>
</protein>
<feature type="transmembrane region" description="Helical" evidence="8">
    <location>
        <begin position="349"/>
        <end position="369"/>
    </location>
</feature>
<reference evidence="10 11" key="1">
    <citation type="submission" date="2018-08" db="EMBL/GenBank/DDBJ databases">
        <authorList>
            <person name="Ferrada E.E."/>
            <person name="Latorre B.A."/>
        </authorList>
    </citation>
    <scope>NUCLEOTIDE SEQUENCE [LARGE SCALE GENOMIC DNA]</scope>
    <source>
        <strain evidence="10 11">VK-A60T</strain>
    </source>
</reference>
<dbReference type="InterPro" id="IPR020846">
    <property type="entry name" value="MFS_dom"/>
</dbReference>
<evidence type="ECO:0000256" key="8">
    <source>
        <dbReference type="SAM" id="Phobius"/>
    </source>
</evidence>
<feature type="transmembrane region" description="Helical" evidence="8">
    <location>
        <begin position="79"/>
        <end position="100"/>
    </location>
</feature>
<evidence type="ECO:0000313" key="10">
    <source>
        <dbReference type="EMBL" id="AXQ54253.1"/>
    </source>
</evidence>
<evidence type="ECO:0000256" key="6">
    <source>
        <dbReference type="ARBA" id="ARBA00023136"/>
    </source>
</evidence>
<feature type="transmembrane region" description="Helical" evidence="8">
    <location>
        <begin position="49"/>
        <end position="67"/>
    </location>
</feature>
<evidence type="ECO:0000256" key="7">
    <source>
        <dbReference type="SAM" id="MobiDB-lite"/>
    </source>
</evidence>
<dbReference type="GeneID" id="300113815"/>
<dbReference type="PROSITE" id="PS50850">
    <property type="entry name" value="MFS"/>
    <property type="match status" value="1"/>
</dbReference>
<dbReference type="InterPro" id="IPR036259">
    <property type="entry name" value="MFS_trans_sf"/>
</dbReference>
<dbReference type="GO" id="GO:0022857">
    <property type="term" value="F:transmembrane transporter activity"/>
    <property type="evidence" value="ECO:0007669"/>
    <property type="project" value="InterPro"/>
</dbReference>
<feature type="transmembrane region" description="Helical" evidence="8">
    <location>
        <begin position="257"/>
        <end position="279"/>
    </location>
</feature>
<feature type="domain" description="Major facilitator superfamily (MFS) profile" evidence="9">
    <location>
        <begin position="13"/>
        <end position="399"/>
    </location>
</feature>
<dbReference type="Gene3D" id="1.20.1250.20">
    <property type="entry name" value="MFS general substrate transporter like domains"/>
    <property type="match status" value="1"/>
</dbReference>
<dbReference type="KEGG" id="sky:D0C37_06325"/>
<dbReference type="InterPro" id="IPR010290">
    <property type="entry name" value="TM_effector"/>
</dbReference>
<organism evidence="10 11">
    <name type="scientific">Streptomyces koyangensis</name>
    <dbReference type="NCBI Taxonomy" id="188770"/>
    <lineage>
        <taxon>Bacteria</taxon>
        <taxon>Bacillati</taxon>
        <taxon>Actinomycetota</taxon>
        <taxon>Actinomycetes</taxon>
        <taxon>Kitasatosporales</taxon>
        <taxon>Streptomycetaceae</taxon>
        <taxon>Streptomyces</taxon>
        <taxon>Streptomyces aurantiacus group</taxon>
    </lineage>
</organism>
<evidence type="ECO:0000259" key="9">
    <source>
        <dbReference type="PROSITE" id="PS50850"/>
    </source>
</evidence>
<feature type="transmembrane region" description="Helical" evidence="8">
    <location>
        <begin position="375"/>
        <end position="394"/>
    </location>
</feature>
<dbReference type="AlphaFoldDB" id="A0A385D782"/>
<feature type="transmembrane region" description="Helical" evidence="8">
    <location>
        <begin position="16"/>
        <end position="42"/>
    </location>
</feature>
<feature type="compositionally biased region" description="Low complexity" evidence="7">
    <location>
        <begin position="400"/>
        <end position="409"/>
    </location>
</feature>
<name>A0A385D782_9ACTN</name>
<feature type="transmembrane region" description="Helical" evidence="8">
    <location>
        <begin position="170"/>
        <end position="190"/>
    </location>
</feature>
<feature type="transmembrane region" description="Helical" evidence="8">
    <location>
        <begin position="225"/>
        <end position="245"/>
    </location>
</feature>
<evidence type="ECO:0000256" key="3">
    <source>
        <dbReference type="ARBA" id="ARBA00022475"/>
    </source>
</evidence>
<dbReference type="SUPFAM" id="SSF103473">
    <property type="entry name" value="MFS general substrate transporter"/>
    <property type="match status" value="1"/>
</dbReference>